<dbReference type="AlphaFoldDB" id="K0IIS5"/>
<keyword evidence="3" id="KW-1185">Reference proteome</keyword>
<evidence type="ECO:0000313" key="3">
    <source>
        <dbReference type="Proteomes" id="UP000008037"/>
    </source>
</evidence>
<dbReference type="Proteomes" id="UP000008037">
    <property type="component" value="Chromosome"/>
</dbReference>
<organism evidence="2 3">
    <name type="scientific">Nitrososphaera gargensis (strain Ga9.2)</name>
    <dbReference type="NCBI Taxonomy" id="1237085"/>
    <lineage>
        <taxon>Archaea</taxon>
        <taxon>Nitrososphaerota</taxon>
        <taxon>Nitrososphaeria</taxon>
        <taxon>Nitrososphaerales</taxon>
        <taxon>Nitrososphaeraceae</taxon>
        <taxon>Nitrososphaera</taxon>
    </lineage>
</organism>
<sequence length="76" mass="8276">MFSQSIIPPLAFPVDAVGVLLALSDVVVCAAIGLNVPKVASTAKAIAAGTNNHTDFFRMFIEHYDYAMFLIIMRPY</sequence>
<dbReference type="EMBL" id="CP002408">
    <property type="protein sequence ID" value="AFU58012.1"/>
    <property type="molecule type" value="Genomic_DNA"/>
</dbReference>
<keyword evidence="1" id="KW-0812">Transmembrane</keyword>
<gene>
    <name evidence="2" type="ordered locus">Ngar_c10700</name>
</gene>
<proteinExistence type="predicted"/>
<protein>
    <submittedName>
        <fullName evidence="2">Uncharacterized protein</fullName>
    </submittedName>
</protein>
<dbReference type="KEGG" id="nga:Ngar_c10700"/>
<feature type="transmembrane region" description="Helical" evidence="1">
    <location>
        <begin position="12"/>
        <end position="34"/>
    </location>
</feature>
<reference evidence="2 3" key="1">
    <citation type="journal article" date="2012" name="Environ. Microbiol.">
        <title>The genome of the ammonia-oxidizing Candidatus Nitrososphaera gargensis: insights into metabolic versatility and environmental adaptations.</title>
        <authorList>
            <person name="Spang A."/>
            <person name="Poehlein A."/>
            <person name="Offre P."/>
            <person name="Zumbragel S."/>
            <person name="Haider S."/>
            <person name="Rychlik N."/>
            <person name="Nowka B."/>
            <person name="Schmeisser C."/>
            <person name="Lebedeva E.V."/>
            <person name="Rattei T."/>
            <person name="Bohm C."/>
            <person name="Schmid M."/>
            <person name="Galushko A."/>
            <person name="Hatzenpichler R."/>
            <person name="Weinmaier T."/>
            <person name="Daniel R."/>
            <person name="Schleper C."/>
            <person name="Spieck E."/>
            <person name="Streit W."/>
            <person name="Wagner M."/>
        </authorList>
    </citation>
    <scope>NUCLEOTIDE SEQUENCE [LARGE SCALE GENOMIC DNA]</scope>
    <source>
        <strain evidence="3">Ga9.2</strain>
    </source>
</reference>
<evidence type="ECO:0000256" key="1">
    <source>
        <dbReference type="SAM" id="Phobius"/>
    </source>
</evidence>
<name>K0IIS5_NITGG</name>
<evidence type="ECO:0000313" key="2">
    <source>
        <dbReference type="EMBL" id="AFU58012.1"/>
    </source>
</evidence>
<dbReference type="BioCyc" id="CNIT1237085:G1324-1068-MONOMER"/>
<dbReference type="HOGENOM" id="CLU_2646044_0_0_2"/>
<accession>K0IIS5</accession>
<keyword evidence="1" id="KW-1133">Transmembrane helix</keyword>
<dbReference type="InParanoid" id="K0IIS5"/>
<keyword evidence="1" id="KW-0472">Membrane</keyword>